<evidence type="ECO:0000259" key="5">
    <source>
        <dbReference type="Pfam" id="PF01814"/>
    </source>
</evidence>
<dbReference type="InterPro" id="IPR019903">
    <property type="entry name" value="RIC_family"/>
</dbReference>
<evidence type="ECO:0000256" key="4">
    <source>
        <dbReference type="ARBA" id="ARBA00023004"/>
    </source>
</evidence>
<keyword evidence="4" id="KW-0408">Iron</keyword>
<name>A0A7W4Z8I4_9GAMM</name>
<evidence type="ECO:0000313" key="7">
    <source>
        <dbReference type="Proteomes" id="UP000535937"/>
    </source>
</evidence>
<dbReference type="GO" id="GO:0005737">
    <property type="term" value="C:cytoplasm"/>
    <property type="evidence" value="ECO:0007669"/>
    <property type="project" value="UniProtKB-SubCell"/>
</dbReference>
<dbReference type="Pfam" id="PF04405">
    <property type="entry name" value="ScdA_N"/>
    <property type="match status" value="1"/>
</dbReference>
<dbReference type="RefSeq" id="WP_183455541.1">
    <property type="nucleotide sequence ID" value="NZ_JACHWZ010000001.1"/>
</dbReference>
<gene>
    <name evidence="6" type="ORF">FHS09_000050</name>
</gene>
<reference evidence="6 7" key="1">
    <citation type="submission" date="2020-08" db="EMBL/GenBank/DDBJ databases">
        <title>Genomic Encyclopedia of Type Strains, Phase III (KMG-III): the genomes of soil and plant-associated and newly described type strains.</title>
        <authorList>
            <person name="Whitman W."/>
        </authorList>
    </citation>
    <scope>NUCLEOTIDE SEQUENCE [LARGE SCALE GENOMIC DNA]</scope>
    <source>
        <strain evidence="6 7">CECT 8799</strain>
    </source>
</reference>
<dbReference type="EMBL" id="JACHWZ010000001">
    <property type="protein sequence ID" value="MBB3059249.1"/>
    <property type="molecule type" value="Genomic_DNA"/>
</dbReference>
<evidence type="ECO:0000313" key="6">
    <source>
        <dbReference type="EMBL" id="MBB3059249.1"/>
    </source>
</evidence>
<proteinExistence type="predicted"/>
<dbReference type="Proteomes" id="UP000535937">
    <property type="component" value="Unassembled WGS sequence"/>
</dbReference>
<dbReference type="GO" id="GO:0046872">
    <property type="term" value="F:metal ion binding"/>
    <property type="evidence" value="ECO:0007669"/>
    <property type="project" value="UniProtKB-KW"/>
</dbReference>
<evidence type="ECO:0000256" key="2">
    <source>
        <dbReference type="ARBA" id="ARBA00022490"/>
    </source>
</evidence>
<dbReference type="PANTHER" id="PTHR36438:SF1">
    <property type="entry name" value="IRON-SULFUR CLUSTER REPAIR PROTEIN YTFE"/>
    <property type="match status" value="1"/>
</dbReference>
<sequence>MNTLDQPLGQLARQIPGATAVFFAYRLDFCNGGKQTLREATAYKALDAEAIAAELDALIGQPETENWDRAPSGALIEHILTRYHEYHRQQLPQLIHLAARVESVHRGHPECPAGLADHLEQMFAELERHMQKEEEILFPMIMRGMSAMARAPVAMMRHEHHDHVQALQQINKLTRNLTLPNGACNTWYALYLGLATLERDLEEHIHLENNLLFERIDGLGGL</sequence>
<comment type="caution">
    <text evidence="6">The sequence shown here is derived from an EMBL/GenBank/DDBJ whole genome shotgun (WGS) entry which is preliminary data.</text>
</comment>
<dbReference type="NCBIfam" id="NF008221">
    <property type="entry name" value="PRK10992.1"/>
    <property type="match status" value="1"/>
</dbReference>
<dbReference type="NCBIfam" id="TIGR03652">
    <property type="entry name" value="FeS_repair_RIC"/>
    <property type="match status" value="1"/>
</dbReference>
<protein>
    <submittedName>
        <fullName evidence="6">Regulator of cell morphogenesis and NO signaling</fullName>
    </submittedName>
</protein>
<feature type="domain" description="Hemerythrin-like" evidence="5">
    <location>
        <begin position="77"/>
        <end position="215"/>
    </location>
</feature>
<comment type="subcellular location">
    <subcellularLocation>
        <location evidence="1">Cytoplasm</location>
    </subcellularLocation>
</comment>
<dbReference type="Pfam" id="PF01814">
    <property type="entry name" value="Hemerythrin"/>
    <property type="match status" value="1"/>
</dbReference>
<keyword evidence="7" id="KW-1185">Reference proteome</keyword>
<keyword evidence="3" id="KW-0479">Metal-binding</keyword>
<organism evidence="6 7">
    <name type="scientific">Microbulbifer rhizosphaerae</name>
    <dbReference type="NCBI Taxonomy" id="1562603"/>
    <lineage>
        <taxon>Bacteria</taxon>
        <taxon>Pseudomonadati</taxon>
        <taxon>Pseudomonadota</taxon>
        <taxon>Gammaproteobacteria</taxon>
        <taxon>Cellvibrionales</taxon>
        <taxon>Microbulbiferaceae</taxon>
        <taxon>Microbulbifer</taxon>
    </lineage>
</organism>
<dbReference type="InterPro" id="IPR012312">
    <property type="entry name" value="Hemerythrin-like"/>
</dbReference>
<evidence type="ECO:0000256" key="3">
    <source>
        <dbReference type="ARBA" id="ARBA00022723"/>
    </source>
</evidence>
<dbReference type="AlphaFoldDB" id="A0A7W4Z8I4"/>
<accession>A0A7W4Z8I4</accession>
<dbReference type="Gene3D" id="1.20.120.520">
    <property type="entry name" value="nmb1532 protein domain like"/>
    <property type="match status" value="1"/>
</dbReference>
<dbReference type="PANTHER" id="PTHR36438">
    <property type="entry name" value="IRON-SULFUR CLUSTER REPAIR PROTEIN YTFE"/>
    <property type="match status" value="1"/>
</dbReference>
<keyword evidence="2" id="KW-0963">Cytoplasm</keyword>
<evidence type="ECO:0000256" key="1">
    <source>
        <dbReference type="ARBA" id="ARBA00004496"/>
    </source>
</evidence>